<feature type="transmembrane region" description="Helical" evidence="11">
    <location>
        <begin position="12"/>
        <end position="33"/>
    </location>
</feature>
<dbReference type="Pfam" id="PF00067">
    <property type="entry name" value="p450"/>
    <property type="match status" value="1"/>
</dbReference>
<protein>
    <submittedName>
        <fullName evidence="12">Cytochrome P450 monooxygenase CYP63</fullName>
    </submittedName>
</protein>
<keyword evidence="3 8" id="KW-0349">Heme</keyword>
<gene>
    <name evidence="12" type="ORF">PUNSTDRAFT_108595</name>
</gene>
<evidence type="ECO:0000256" key="4">
    <source>
        <dbReference type="ARBA" id="ARBA00022723"/>
    </source>
</evidence>
<keyword evidence="11" id="KW-0812">Transmembrane</keyword>
<dbReference type="OMA" id="FWRGRAQ"/>
<evidence type="ECO:0000256" key="6">
    <source>
        <dbReference type="ARBA" id="ARBA00023004"/>
    </source>
</evidence>
<dbReference type="Proteomes" id="UP000054196">
    <property type="component" value="Unassembled WGS sequence"/>
</dbReference>
<dbReference type="GO" id="GO:0020037">
    <property type="term" value="F:heme binding"/>
    <property type="evidence" value="ECO:0007669"/>
    <property type="project" value="InterPro"/>
</dbReference>
<organism evidence="12 13">
    <name type="scientific">Punctularia strigosozonata (strain HHB-11173)</name>
    <name type="common">White-rot fungus</name>
    <dbReference type="NCBI Taxonomy" id="741275"/>
    <lineage>
        <taxon>Eukaryota</taxon>
        <taxon>Fungi</taxon>
        <taxon>Dikarya</taxon>
        <taxon>Basidiomycota</taxon>
        <taxon>Agaricomycotina</taxon>
        <taxon>Agaricomycetes</taxon>
        <taxon>Corticiales</taxon>
        <taxon>Punctulariaceae</taxon>
        <taxon>Punctularia</taxon>
    </lineage>
</organism>
<dbReference type="PRINTS" id="PR00463">
    <property type="entry name" value="EP450I"/>
</dbReference>
<feature type="region of interest" description="Disordered" evidence="10">
    <location>
        <begin position="249"/>
        <end position="270"/>
    </location>
</feature>
<dbReference type="EMBL" id="JH687556">
    <property type="protein sequence ID" value="EIN04106.1"/>
    <property type="molecule type" value="Genomic_DNA"/>
</dbReference>
<keyword evidence="13" id="KW-1185">Reference proteome</keyword>
<dbReference type="KEGG" id="psq:PUNSTDRAFT_108595"/>
<keyword evidence="5 9" id="KW-0560">Oxidoreductase</keyword>
<accession>R7S4D4</accession>
<evidence type="ECO:0000256" key="3">
    <source>
        <dbReference type="ARBA" id="ARBA00022617"/>
    </source>
</evidence>
<proteinExistence type="inferred from homology"/>
<comment type="similarity">
    <text evidence="2 9">Belongs to the cytochrome P450 family.</text>
</comment>
<evidence type="ECO:0000256" key="10">
    <source>
        <dbReference type="SAM" id="MobiDB-lite"/>
    </source>
</evidence>
<reference evidence="13" key="1">
    <citation type="journal article" date="2012" name="Science">
        <title>The Paleozoic origin of enzymatic lignin decomposition reconstructed from 31 fungal genomes.</title>
        <authorList>
            <person name="Floudas D."/>
            <person name="Binder M."/>
            <person name="Riley R."/>
            <person name="Barry K."/>
            <person name="Blanchette R.A."/>
            <person name="Henrissat B."/>
            <person name="Martinez A.T."/>
            <person name="Otillar R."/>
            <person name="Spatafora J.W."/>
            <person name="Yadav J.S."/>
            <person name="Aerts A."/>
            <person name="Benoit I."/>
            <person name="Boyd A."/>
            <person name="Carlson A."/>
            <person name="Copeland A."/>
            <person name="Coutinho P.M."/>
            <person name="de Vries R.P."/>
            <person name="Ferreira P."/>
            <person name="Findley K."/>
            <person name="Foster B."/>
            <person name="Gaskell J."/>
            <person name="Glotzer D."/>
            <person name="Gorecki P."/>
            <person name="Heitman J."/>
            <person name="Hesse C."/>
            <person name="Hori C."/>
            <person name="Igarashi K."/>
            <person name="Jurgens J.A."/>
            <person name="Kallen N."/>
            <person name="Kersten P."/>
            <person name="Kohler A."/>
            <person name="Kuees U."/>
            <person name="Kumar T.K.A."/>
            <person name="Kuo A."/>
            <person name="LaButti K."/>
            <person name="Larrondo L.F."/>
            <person name="Lindquist E."/>
            <person name="Ling A."/>
            <person name="Lombard V."/>
            <person name="Lucas S."/>
            <person name="Lundell T."/>
            <person name="Martin R."/>
            <person name="McLaughlin D.J."/>
            <person name="Morgenstern I."/>
            <person name="Morin E."/>
            <person name="Murat C."/>
            <person name="Nagy L.G."/>
            <person name="Nolan M."/>
            <person name="Ohm R.A."/>
            <person name="Patyshakuliyeva A."/>
            <person name="Rokas A."/>
            <person name="Ruiz-Duenas F.J."/>
            <person name="Sabat G."/>
            <person name="Salamov A."/>
            <person name="Samejima M."/>
            <person name="Schmutz J."/>
            <person name="Slot J.C."/>
            <person name="St John F."/>
            <person name="Stenlid J."/>
            <person name="Sun H."/>
            <person name="Sun S."/>
            <person name="Syed K."/>
            <person name="Tsang A."/>
            <person name="Wiebenga A."/>
            <person name="Young D."/>
            <person name="Pisabarro A."/>
            <person name="Eastwood D.C."/>
            <person name="Martin F."/>
            <person name="Cullen D."/>
            <person name="Grigoriev I.V."/>
            <person name="Hibbett D.S."/>
        </authorList>
    </citation>
    <scope>NUCLEOTIDE SEQUENCE [LARGE SCALE GENOMIC DNA]</scope>
    <source>
        <strain evidence="13">HHB-11173 SS5</strain>
    </source>
</reference>
<dbReference type="Gene3D" id="1.10.630.10">
    <property type="entry name" value="Cytochrome P450"/>
    <property type="match status" value="1"/>
</dbReference>
<dbReference type="HOGENOM" id="CLU_001570_27_0_1"/>
<evidence type="ECO:0000313" key="13">
    <source>
        <dbReference type="Proteomes" id="UP000054196"/>
    </source>
</evidence>
<dbReference type="InterPro" id="IPR001128">
    <property type="entry name" value="Cyt_P450"/>
</dbReference>
<evidence type="ECO:0000256" key="8">
    <source>
        <dbReference type="PIRSR" id="PIRSR602401-1"/>
    </source>
</evidence>
<keyword evidence="4 8" id="KW-0479">Metal-binding</keyword>
<dbReference type="PROSITE" id="PS00086">
    <property type="entry name" value="CYTOCHROME_P450"/>
    <property type="match status" value="1"/>
</dbReference>
<evidence type="ECO:0000256" key="11">
    <source>
        <dbReference type="SAM" id="Phobius"/>
    </source>
</evidence>
<feature type="binding site" description="axial binding residue" evidence="8">
    <location>
        <position position="532"/>
    </location>
    <ligand>
        <name>heme</name>
        <dbReference type="ChEBI" id="CHEBI:30413"/>
    </ligand>
    <ligandPart>
        <name>Fe</name>
        <dbReference type="ChEBI" id="CHEBI:18248"/>
    </ligandPart>
</feature>
<dbReference type="InterPro" id="IPR002401">
    <property type="entry name" value="Cyt_P450_E_grp-I"/>
</dbReference>
<sequence length="607" mass="69378">MKTQAQFPSYRIRLLHDVWRILVLPTISCYAFLRLADVPLGWLSPLCYSCFLVAWGYAKGIYYDRIHASRAAEMNARMVPRAKGRLPGNVDVLFKMMKAFRTSYVLDVYRELFEEHQSSVLNLRILWKDQIITMDEAHAKFVLSTGFEHFWRGRAQKERMETFLGQGIFNRDDDMWKMHRSFTRPFFARERISDFDTFERHTSRALAILSTHSFSTHPIEVQDLFARFSLDAASSFLFGATLDTLSHPLPLPSSTSSPTTASATPLPTTQSDATASAFRTFTAGFESAQRIATTRARLGHYFWPLAELFEDKSLAAQRDIRRWLDPLVERALAERCVVEGEEKAGEEEEERKTFLQHLVDSTEDKTLIRDQLLNVLLASRDTTACLLTFTTYLLALHPDVMVRLRTEVLDRCGSSRTPTWDDVRAMKYLRAVLNETLRLFPPVPLNVRESRAAPCTLPRPAHPYTGDTGAPYYMPPETVIMYFPLLIQRDPVLWGPDADAFDPDRWIDPARLAKFTGNPMMFTPFSAGPRICLGQNYALNEVSFFLVRLLQRFDGVSLAPDAQPAESRPPAEWKARPGRQAHERVWPAAAITLFVKGGLWVRFHQAP</sequence>
<keyword evidence="7 9" id="KW-0503">Monooxygenase</keyword>
<dbReference type="RefSeq" id="XP_007388577.1">
    <property type="nucleotide sequence ID" value="XM_007388515.1"/>
</dbReference>
<evidence type="ECO:0000313" key="12">
    <source>
        <dbReference type="EMBL" id="EIN04106.1"/>
    </source>
</evidence>
<name>R7S4D4_PUNST</name>
<feature type="compositionally biased region" description="Low complexity" evidence="10">
    <location>
        <begin position="249"/>
        <end position="269"/>
    </location>
</feature>
<dbReference type="PANTHER" id="PTHR24287">
    <property type="entry name" value="P450, PUTATIVE (EUROFUNG)-RELATED"/>
    <property type="match status" value="1"/>
</dbReference>
<dbReference type="GO" id="GO:0005506">
    <property type="term" value="F:iron ion binding"/>
    <property type="evidence" value="ECO:0007669"/>
    <property type="project" value="InterPro"/>
</dbReference>
<evidence type="ECO:0000256" key="2">
    <source>
        <dbReference type="ARBA" id="ARBA00010617"/>
    </source>
</evidence>
<keyword evidence="11" id="KW-0472">Membrane</keyword>
<evidence type="ECO:0000256" key="5">
    <source>
        <dbReference type="ARBA" id="ARBA00023002"/>
    </source>
</evidence>
<comment type="cofactor">
    <cofactor evidence="1 8">
        <name>heme</name>
        <dbReference type="ChEBI" id="CHEBI:30413"/>
    </cofactor>
</comment>
<dbReference type="AlphaFoldDB" id="R7S4D4"/>
<dbReference type="InterPro" id="IPR047146">
    <property type="entry name" value="Cyt_P450_E_CYP52_fungi"/>
</dbReference>
<dbReference type="GO" id="GO:0004497">
    <property type="term" value="F:monooxygenase activity"/>
    <property type="evidence" value="ECO:0007669"/>
    <property type="project" value="UniProtKB-KW"/>
</dbReference>
<dbReference type="PANTHER" id="PTHR24287:SF1">
    <property type="entry name" value="P450, PUTATIVE (EUROFUNG)-RELATED"/>
    <property type="match status" value="1"/>
</dbReference>
<dbReference type="OrthoDB" id="1470350at2759"/>
<evidence type="ECO:0000256" key="7">
    <source>
        <dbReference type="ARBA" id="ARBA00023033"/>
    </source>
</evidence>
<dbReference type="SUPFAM" id="SSF48264">
    <property type="entry name" value="Cytochrome P450"/>
    <property type="match status" value="1"/>
</dbReference>
<dbReference type="eggNOG" id="KOG0157">
    <property type="taxonomic scope" value="Eukaryota"/>
</dbReference>
<evidence type="ECO:0000256" key="1">
    <source>
        <dbReference type="ARBA" id="ARBA00001971"/>
    </source>
</evidence>
<dbReference type="GO" id="GO:0016705">
    <property type="term" value="F:oxidoreductase activity, acting on paired donors, with incorporation or reduction of molecular oxygen"/>
    <property type="evidence" value="ECO:0007669"/>
    <property type="project" value="InterPro"/>
</dbReference>
<evidence type="ECO:0000256" key="9">
    <source>
        <dbReference type="RuleBase" id="RU000461"/>
    </source>
</evidence>
<dbReference type="GeneID" id="18876176"/>
<keyword evidence="11" id="KW-1133">Transmembrane helix</keyword>
<dbReference type="PRINTS" id="PR00385">
    <property type="entry name" value="P450"/>
</dbReference>
<dbReference type="InterPro" id="IPR036396">
    <property type="entry name" value="Cyt_P450_sf"/>
</dbReference>
<dbReference type="InterPro" id="IPR017972">
    <property type="entry name" value="Cyt_P450_CS"/>
</dbReference>
<keyword evidence="6 8" id="KW-0408">Iron</keyword>